<sequence length="275" mass="31000">MVQSLLYPSNTITNFWENGMFESISLVSYNFIAPKPYVEPTSNLTNPLGLKQGEVEYLASVLSKLKQHGTKLSIEGGEADKDTQEPGASNGYSYPLDDCVQHGTCTYKDQCLWHERQTQEIRKNEAIKDLFSCHKNLGINQIFYGILAAFCVAGVFGLIVFSDDWRTSSVKGALSLIEISKRLSEGKNLVELVWLHTNKYICTLLDKSFFSSEYFNPTVPLRFEFAQCLILDFGDSWVEKCGFASNEEVTLTVSRSAKPTTRIDLFYISCVSERL</sequence>
<dbReference type="OrthoDB" id="3162621at2759"/>
<keyword evidence="1" id="KW-1133">Transmembrane helix</keyword>
<organism evidence="2 3">
    <name type="scientific">Austropuccinia psidii MF-1</name>
    <dbReference type="NCBI Taxonomy" id="1389203"/>
    <lineage>
        <taxon>Eukaryota</taxon>
        <taxon>Fungi</taxon>
        <taxon>Dikarya</taxon>
        <taxon>Basidiomycota</taxon>
        <taxon>Pucciniomycotina</taxon>
        <taxon>Pucciniomycetes</taxon>
        <taxon>Pucciniales</taxon>
        <taxon>Sphaerophragmiaceae</taxon>
        <taxon>Austropuccinia</taxon>
    </lineage>
</organism>
<keyword evidence="1" id="KW-0472">Membrane</keyword>
<comment type="caution">
    <text evidence="2">The sequence shown here is derived from an EMBL/GenBank/DDBJ whole genome shotgun (WGS) entry which is preliminary data.</text>
</comment>
<keyword evidence="3" id="KW-1185">Reference proteome</keyword>
<dbReference type="EMBL" id="AVOT02006928">
    <property type="protein sequence ID" value="MBW0482789.1"/>
    <property type="molecule type" value="Genomic_DNA"/>
</dbReference>
<proteinExistence type="predicted"/>
<feature type="transmembrane region" description="Helical" evidence="1">
    <location>
        <begin position="142"/>
        <end position="161"/>
    </location>
</feature>
<gene>
    <name evidence="2" type="ORF">O181_022504</name>
</gene>
<accession>A0A9Q3CCQ7</accession>
<keyword evidence="1" id="KW-0812">Transmembrane</keyword>
<protein>
    <submittedName>
        <fullName evidence="2">Uncharacterized protein</fullName>
    </submittedName>
</protein>
<reference evidence="2" key="1">
    <citation type="submission" date="2021-03" db="EMBL/GenBank/DDBJ databases">
        <title>Draft genome sequence of rust myrtle Austropuccinia psidii MF-1, a brazilian biotype.</title>
        <authorList>
            <person name="Quecine M.C."/>
            <person name="Pachon D.M.R."/>
            <person name="Bonatelli M.L."/>
            <person name="Correr F.H."/>
            <person name="Franceschini L.M."/>
            <person name="Leite T.F."/>
            <person name="Margarido G.R.A."/>
            <person name="Almeida C.A."/>
            <person name="Ferrarezi J.A."/>
            <person name="Labate C.A."/>
        </authorList>
    </citation>
    <scope>NUCLEOTIDE SEQUENCE</scope>
    <source>
        <strain evidence="2">MF-1</strain>
    </source>
</reference>
<evidence type="ECO:0000256" key="1">
    <source>
        <dbReference type="SAM" id="Phobius"/>
    </source>
</evidence>
<dbReference type="AlphaFoldDB" id="A0A9Q3CCQ7"/>
<evidence type="ECO:0000313" key="3">
    <source>
        <dbReference type="Proteomes" id="UP000765509"/>
    </source>
</evidence>
<evidence type="ECO:0000313" key="2">
    <source>
        <dbReference type="EMBL" id="MBW0482789.1"/>
    </source>
</evidence>
<dbReference type="Proteomes" id="UP000765509">
    <property type="component" value="Unassembled WGS sequence"/>
</dbReference>
<name>A0A9Q3CCQ7_9BASI</name>